<feature type="transmembrane region" description="Helical" evidence="1">
    <location>
        <begin position="189"/>
        <end position="211"/>
    </location>
</feature>
<accession>A0A3P1CKM7</accession>
<protein>
    <recommendedName>
        <fullName evidence="2">Signal transduction histidine kinase internal region domain-containing protein</fullName>
    </recommendedName>
</protein>
<dbReference type="Proteomes" id="UP000274271">
    <property type="component" value="Unassembled WGS sequence"/>
</dbReference>
<dbReference type="AlphaFoldDB" id="A0A3P1CKM7"/>
<dbReference type="InterPro" id="IPR036890">
    <property type="entry name" value="HATPase_C_sf"/>
</dbReference>
<feature type="transmembrane region" description="Helical" evidence="1">
    <location>
        <begin position="148"/>
        <end position="174"/>
    </location>
</feature>
<dbReference type="PANTHER" id="PTHR34220">
    <property type="entry name" value="SENSOR HISTIDINE KINASE YPDA"/>
    <property type="match status" value="1"/>
</dbReference>
<dbReference type="InterPro" id="IPR050640">
    <property type="entry name" value="Bact_2-comp_sensor_kinase"/>
</dbReference>
<evidence type="ECO:0000313" key="4">
    <source>
        <dbReference type="Proteomes" id="UP000274271"/>
    </source>
</evidence>
<keyword evidence="1" id="KW-1133">Transmembrane helix</keyword>
<dbReference type="InterPro" id="IPR010559">
    <property type="entry name" value="Sig_transdc_His_kin_internal"/>
</dbReference>
<dbReference type="Pfam" id="PF06580">
    <property type="entry name" value="His_kinase"/>
    <property type="match status" value="1"/>
</dbReference>
<organism evidence="3 4">
    <name type="scientific">Larkinella knui</name>
    <dbReference type="NCBI Taxonomy" id="2025310"/>
    <lineage>
        <taxon>Bacteria</taxon>
        <taxon>Pseudomonadati</taxon>
        <taxon>Bacteroidota</taxon>
        <taxon>Cytophagia</taxon>
        <taxon>Cytophagales</taxon>
        <taxon>Spirosomataceae</taxon>
        <taxon>Larkinella</taxon>
    </lineage>
</organism>
<sequence length="407" mass="46992">MTKQAFATISRPFASHQNKALRPTGMDYAFVSKTRALKPFFFGFVRFFLVRSYPAFVLSSRIIFHFMLEEPSSRFFSTHSLLWQLVALTVVMGFISDVNVVGWQPDLLVVLTLNSLLLSIVVFWVVIKPVKRLSDRWLSWRQAPYPKFMLTILLSGLGAVIVLWAELLGFVVLFDDPENEPSRNFHDLFFAFLITVIAAAIYNSSDLFAYWRHDLLRSERLEKEKALAQLEALKSQINPHFLFNTLNTLSSLTHQDPVRARECIQLLARVYRYVLENREVDQVPLKQEMQFLEAYLTLLQMRFGDSLQVSINRCEGPERQVPPLVVQMLVENAVKHNIISAKKPLYIHISTEQKTLIVRNSFQPKTDHTYSSGLGLANIETRYAYLSEEPVRIRRSADWFTVSVPLL</sequence>
<comment type="caution">
    <text evidence="3">The sequence shown here is derived from an EMBL/GenBank/DDBJ whole genome shotgun (WGS) entry which is preliminary data.</text>
</comment>
<dbReference type="Gene3D" id="3.30.565.10">
    <property type="entry name" value="Histidine kinase-like ATPase, C-terminal domain"/>
    <property type="match status" value="1"/>
</dbReference>
<feature type="transmembrane region" description="Helical" evidence="1">
    <location>
        <begin position="76"/>
        <end position="95"/>
    </location>
</feature>
<reference evidence="3 4" key="1">
    <citation type="submission" date="2018-11" db="EMBL/GenBank/DDBJ databases">
        <authorList>
            <person name="Zhou Z."/>
            <person name="Wang G."/>
        </authorList>
    </citation>
    <scope>NUCLEOTIDE SEQUENCE [LARGE SCALE GENOMIC DNA]</scope>
    <source>
        <strain evidence="3 4">KCTC42998</strain>
    </source>
</reference>
<evidence type="ECO:0000313" key="3">
    <source>
        <dbReference type="EMBL" id="RRB13882.1"/>
    </source>
</evidence>
<gene>
    <name evidence="3" type="ORF">EHT87_16630</name>
</gene>
<keyword evidence="1" id="KW-0812">Transmembrane</keyword>
<dbReference type="GO" id="GO:0000155">
    <property type="term" value="F:phosphorelay sensor kinase activity"/>
    <property type="evidence" value="ECO:0007669"/>
    <property type="project" value="InterPro"/>
</dbReference>
<dbReference type="EMBL" id="RQJP01000003">
    <property type="protein sequence ID" value="RRB13882.1"/>
    <property type="molecule type" value="Genomic_DNA"/>
</dbReference>
<dbReference type="GO" id="GO:0016020">
    <property type="term" value="C:membrane"/>
    <property type="evidence" value="ECO:0007669"/>
    <property type="project" value="InterPro"/>
</dbReference>
<proteinExistence type="predicted"/>
<keyword evidence="4" id="KW-1185">Reference proteome</keyword>
<name>A0A3P1CKM7_9BACT</name>
<dbReference type="PANTHER" id="PTHR34220:SF7">
    <property type="entry name" value="SENSOR HISTIDINE KINASE YPDA"/>
    <property type="match status" value="1"/>
</dbReference>
<evidence type="ECO:0000256" key="1">
    <source>
        <dbReference type="SAM" id="Phobius"/>
    </source>
</evidence>
<evidence type="ECO:0000259" key="2">
    <source>
        <dbReference type="Pfam" id="PF06580"/>
    </source>
</evidence>
<keyword evidence="1" id="KW-0472">Membrane</keyword>
<feature type="domain" description="Signal transduction histidine kinase internal region" evidence="2">
    <location>
        <begin position="228"/>
        <end position="307"/>
    </location>
</feature>
<dbReference type="OrthoDB" id="927174at2"/>
<feature type="transmembrane region" description="Helical" evidence="1">
    <location>
        <begin position="107"/>
        <end position="127"/>
    </location>
</feature>